<evidence type="ECO:0000313" key="2">
    <source>
        <dbReference type="Proteomes" id="UP000678679"/>
    </source>
</evidence>
<dbReference type="RefSeq" id="WP_169665495.1">
    <property type="nucleotide sequence ID" value="NZ_CP076133.1"/>
</dbReference>
<dbReference type="EMBL" id="CP076133">
    <property type="protein sequence ID" value="QWG04603.1"/>
    <property type="molecule type" value="Genomic_DNA"/>
</dbReference>
<name>A0AAX1NAM4_9BACT</name>
<protein>
    <submittedName>
        <fullName evidence="1">Uncharacterized protein</fullName>
    </submittedName>
</protein>
<accession>A0AAX1NAM4</accession>
<proteinExistence type="predicted"/>
<sequence>MTTLSLNQLGEVSSHAVERYMERRDDSLDFDATRRKLSNALNTPQVANLIDLRHRVAGVDSYGAVAININDMAFIFSVEGVLKTVFPMSASQKARYNNNMPV</sequence>
<dbReference type="Proteomes" id="UP000678679">
    <property type="component" value="Chromosome 2"/>
</dbReference>
<dbReference type="KEGG" id="fya:KMW28_27275"/>
<organism evidence="1 2">
    <name type="scientific">Flammeovirga yaeyamensis</name>
    <dbReference type="NCBI Taxonomy" id="367791"/>
    <lineage>
        <taxon>Bacteria</taxon>
        <taxon>Pseudomonadati</taxon>
        <taxon>Bacteroidota</taxon>
        <taxon>Cytophagia</taxon>
        <taxon>Cytophagales</taxon>
        <taxon>Flammeovirgaceae</taxon>
        <taxon>Flammeovirga</taxon>
    </lineage>
</organism>
<evidence type="ECO:0000313" key="1">
    <source>
        <dbReference type="EMBL" id="QWG04603.1"/>
    </source>
</evidence>
<dbReference type="AlphaFoldDB" id="A0AAX1NAM4"/>
<gene>
    <name evidence="1" type="ORF">KMW28_27275</name>
</gene>
<reference evidence="1 2" key="1">
    <citation type="submission" date="2021-05" db="EMBL/GenBank/DDBJ databases">
        <title>Comparative genomic studies on the polysaccharide-degrading batcterial strains of the Flammeovirga genus.</title>
        <authorList>
            <person name="Zewei F."/>
            <person name="Zheng Z."/>
            <person name="Yu L."/>
            <person name="Ruyue G."/>
            <person name="Yanhong M."/>
            <person name="Yuanyuan C."/>
            <person name="Jingyan G."/>
            <person name="Wenjun H."/>
        </authorList>
    </citation>
    <scope>NUCLEOTIDE SEQUENCE [LARGE SCALE GENOMIC DNA]</scope>
    <source>
        <strain evidence="1 2">NBRC:100898</strain>
    </source>
</reference>
<keyword evidence="2" id="KW-1185">Reference proteome</keyword>